<sequence length="186" mass="22385">MNDQAWYDYINQLHQHIIEQDKKIQNLTDRIDQLEYQQPNKGQQTTIEKLEYHFDQLKIERMDGTLHIGLSPEDLTKMDNFSLPLRNQPSNQPYPQLIRHLEEFVDQDGPAMLQQFETEFQSPLDDTKKNLIIQDIRKQLPTRVAYYEKEAKQQGIPKQQFEKYMYQQIQTEIDHSLRQFFKNQGE</sequence>
<gene>
    <name evidence="2" type="primary">gerPC</name>
    <name evidence="2" type="ORF">GCM10011351_08600</name>
</gene>
<organism evidence="2 3">
    <name type="scientific">Paraliobacillus quinghaiensis</name>
    <dbReference type="NCBI Taxonomy" id="470815"/>
    <lineage>
        <taxon>Bacteria</taxon>
        <taxon>Bacillati</taxon>
        <taxon>Bacillota</taxon>
        <taxon>Bacilli</taxon>
        <taxon>Bacillales</taxon>
        <taxon>Bacillaceae</taxon>
        <taxon>Paraliobacillus</taxon>
    </lineage>
</organism>
<dbReference type="InterPro" id="IPR019673">
    <property type="entry name" value="Spore_germination_GerPC"/>
</dbReference>
<dbReference type="Proteomes" id="UP000618460">
    <property type="component" value="Unassembled WGS sequence"/>
</dbReference>
<dbReference type="Pfam" id="PF10737">
    <property type="entry name" value="GerPC"/>
    <property type="match status" value="1"/>
</dbReference>
<dbReference type="OrthoDB" id="2991331at2"/>
<evidence type="ECO:0000313" key="2">
    <source>
        <dbReference type="EMBL" id="GGM25180.1"/>
    </source>
</evidence>
<keyword evidence="3" id="KW-1185">Reference proteome</keyword>
<reference evidence="2" key="1">
    <citation type="journal article" date="2014" name="Int. J. Syst. Evol. Microbiol.">
        <title>Complete genome sequence of Corynebacterium casei LMG S-19264T (=DSM 44701T), isolated from a smear-ripened cheese.</title>
        <authorList>
            <consortium name="US DOE Joint Genome Institute (JGI-PGF)"/>
            <person name="Walter F."/>
            <person name="Albersmeier A."/>
            <person name="Kalinowski J."/>
            <person name="Ruckert C."/>
        </authorList>
    </citation>
    <scope>NUCLEOTIDE SEQUENCE</scope>
    <source>
        <strain evidence="2">CGMCC 1.6333</strain>
    </source>
</reference>
<comment type="caution">
    <text evidence="2">The sequence shown here is derived from an EMBL/GenBank/DDBJ whole genome shotgun (WGS) entry which is preliminary data.</text>
</comment>
<keyword evidence="1" id="KW-0175">Coiled coil</keyword>
<accession>A0A917TLD6</accession>
<dbReference type="EMBL" id="BMLG01000002">
    <property type="protein sequence ID" value="GGM25180.1"/>
    <property type="molecule type" value="Genomic_DNA"/>
</dbReference>
<evidence type="ECO:0000313" key="3">
    <source>
        <dbReference type="Proteomes" id="UP000618460"/>
    </source>
</evidence>
<name>A0A917TLD6_9BACI</name>
<evidence type="ECO:0000256" key="1">
    <source>
        <dbReference type="SAM" id="Coils"/>
    </source>
</evidence>
<proteinExistence type="predicted"/>
<protein>
    <submittedName>
        <fullName evidence="2">Spore germination protein GerPC</fullName>
    </submittedName>
</protein>
<dbReference type="AlphaFoldDB" id="A0A917TLD6"/>
<dbReference type="RefSeq" id="WP_117153309.1">
    <property type="nucleotide sequence ID" value="NZ_BMLG01000002.1"/>
</dbReference>
<feature type="coiled-coil region" evidence="1">
    <location>
        <begin position="10"/>
        <end position="37"/>
    </location>
</feature>
<reference evidence="2" key="2">
    <citation type="submission" date="2020-09" db="EMBL/GenBank/DDBJ databases">
        <authorList>
            <person name="Sun Q."/>
            <person name="Zhou Y."/>
        </authorList>
    </citation>
    <scope>NUCLEOTIDE SEQUENCE</scope>
    <source>
        <strain evidence="2">CGMCC 1.6333</strain>
    </source>
</reference>